<feature type="compositionally biased region" description="Basic and acidic residues" evidence="1">
    <location>
        <begin position="82"/>
        <end position="94"/>
    </location>
</feature>
<sequence>MHNFSDKREAADSDTSSCSARFVTKNQKGVKIDSKIHASKRKDALELTGENRTAFLIIEATEMGIRDWGFTFGAENPRTSSKVRDSGEVDKNDDGMAPLTQEELTNELGGKVWWERL</sequence>
<evidence type="ECO:0000313" key="3">
    <source>
        <dbReference type="Proteomes" id="UP000287651"/>
    </source>
</evidence>
<accession>A0A426XNC1</accession>
<gene>
    <name evidence="2" type="ORF">B296_00054747</name>
</gene>
<protein>
    <submittedName>
        <fullName evidence="2">Uncharacterized protein</fullName>
    </submittedName>
</protein>
<feature type="region of interest" description="Disordered" evidence="1">
    <location>
        <begin position="76"/>
        <end position="98"/>
    </location>
</feature>
<evidence type="ECO:0000256" key="1">
    <source>
        <dbReference type="SAM" id="MobiDB-lite"/>
    </source>
</evidence>
<reference evidence="2 3" key="1">
    <citation type="journal article" date="2014" name="Agronomy (Basel)">
        <title>A Draft Genome Sequence for Ensete ventricosum, the Drought-Tolerant Tree Against Hunger.</title>
        <authorList>
            <person name="Harrison J."/>
            <person name="Moore K.A."/>
            <person name="Paszkiewicz K."/>
            <person name="Jones T."/>
            <person name="Grant M."/>
            <person name="Ambacheew D."/>
            <person name="Muzemil S."/>
            <person name="Studholme D.J."/>
        </authorList>
    </citation>
    <scope>NUCLEOTIDE SEQUENCE [LARGE SCALE GENOMIC DNA]</scope>
</reference>
<dbReference type="EMBL" id="AMZH03018934">
    <property type="protein sequence ID" value="RRT40999.1"/>
    <property type="molecule type" value="Genomic_DNA"/>
</dbReference>
<evidence type="ECO:0000313" key="2">
    <source>
        <dbReference type="EMBL" id="RRT40999.1"/>
    </source>
</evidence>
<proteinExistence type="predicted"/>
<dbReference type="Proteomes" id="UP000287651">
    <property type="component" value="Unassembled WGS sequence"/>
</dbReference>
<name>A0A426XNC1_ENSVE</name>
<organism evidence="2 3">
    <name type="scientific">Ensete ventricosum</name>
    <name type="common">Abyssinian banana</name>
    <name type="synonym">Musa ensete</name>
    <dbReference type="NCBI Taxonomy" id="4639"/>
    <lineage>
        <taxon>Eukaryota</taxon>
        <taxon>Viridiplantae</taxon>
        <taxon>Streptophyta</taxon>
        <taxon>Embryophyta</taxon>
        <taxon>Tracheophyta</taxon>
        <taxon>Spermatophyta</taxon>
        <taxon>Magnoliopsida</taxon>
        <taxon>Liliopsida</taxon>
        <taxon>Zingiberales</taxon>
        <taxon>Musaceae</taxon>
        <taxon>Ensete</taxon>
    </lineage>
</organism>
<dbReference type="AlphaFoldDB" id="A0A426XNC1"/>
<comment type="caution">
    <text evidence="2">The sequence shown here is derived from an EMBL/GenBank/DDBJ whole genome shotgun (WGS) entry which is preliminary data.</text>
</comment>